<organism evidence="2 3">
    <name type="scientific">Stieleria bergensis</name>
    <dbReference type="NCBI Taxonomy" id="2528025"/>
    <lineage>
        <taxon>Bacteria</taxon>
        <taxon>Pseudomonadati</taxon>
        <taxon>Planctomycetota</taxon>
        <taxon>Planctomycetia</taxon>
        <taxon>Pirellulales</taxon>
        <taxon>Pirellulaceae</taxon>
        <taxon>Stieleria</taxon>
    </lineage>
</organism>
<feature type="compositionally biased region" description="Polar residues" evidence="1">
    <location>
        <begin position="94"/>
        <end position="111"/>
    </location>
</feature>
<feature type="region of interest" description="Disordered" evidence="1">
    <location>
        <begin position="35"/>
        <end position="184"/>
    </location>
</feature>
<feature type="compositionally biased region" description="Low complexity" evidence="1">
    <location>
        <begin position="273"/>
        <end position="289"/>
    </location>
</feature>
<feature type="compositionally biased region" description="Low complexity" evidence="1">
    <location>
        <begin position="42"/>
        <end position="87"/>
    </location>
</feature>
<proteinExistence type="predicted"/>
<reference evidence="2 3" key="1">
    <citation type="submission" date="2019-02" db="EMBL/GenBank/DDBJ databases">
        <title>Deep-cultivation of Planctomycetes and their phenomic and genomic characterization uncovers novel biology.</title>
        <authorList>
            <person name="Wiegand S."/>
            <person name="Jogler M."/>
            <person name="Boedeker C."/>
            <person name="Pinto D."/>
            <person name="Vollmers J."/>
            <person name="Rivas-Marin E."/>
            <person name="Kohn T."/>
            <person name="Peeters S.H."/>
            <person name="Heuer A."/>
            <person name="Rast P."/>
            <person name="Oberbeckmann S."/>
            <person name="Bunk B."/>
            <person name="Jeske O."/>
            <person name="Meyerdierks A."/>
            <person name="Storesund J.E."/>
            <person name="Kallscheuer N."/>
            <person name="Luecker S."/>
            <person name="Lage O.M."/>
            <person name="Pohl T."/>
            <person name="Merkel B.J."/>
            <person name="Hornburger P."/>
            <person name="Mueller R.-W."/>
            <person name="Bruemmer F."/>
            <person name="Labrenz M."/>
            <person name="Spormann A.M."/>
            <person name="Op den Camp H."/>
            <person name="Overmann J."/>
            <person name="Amann R."/>
            <person name="Jetten M.S.M."/>
            <person name="Mascher T."/>
            <person name="Medema M.H."/>
            <person name="Devos D.P."/>
            <person name="Kaster A.-K."/>
            <person name="Ovreas L."/>
            <person name="Rohde M."/>
            <person name="Galperin M.Y."/>
            <person name="Jogler C."/>
        </authorList>
    </citation>
    <scope>NUCLEOTIDE SEQUENCE [LARGE SCALE GENOMIC DNA]</scope>
    <source>
        <strain evidence="2 3">SV_7m_r</strain>
    </source>
</reference>
<protein>
    <recommendedName>
        <fullName evidence="4">Immunoglobulin G-binding protein A</fullName>
    </recommendedName>
</protein>
<dbReference type="EMBL" id="CP036272">
    <property type="protein sequence ID" value="QDT57847.1"/>
    <property type="molecule type" value="Genomic_DNA"/>
</dbReference>
<sequence length="575" mass="61841">MTTMYQRLLWIPCGICLVGWFGMECPEVEARGFGGGGGFRSGGMSRPSMSRPSMSAGRSPSFSRPSPSFNRPSSSISRPNSFRPSSPALGGSQPGSIARSNFPSSRPSLGQGSFGGSRDLPSRGSLGGDSVQGNPFQSGLGGRPGTKQGAGNFNRGAFGQGGRPTDSQLNHFLEGGRGAMSAGAFAGGGAAAAFLSRESGGASPFPRPGNVSRPGNGNRPVDPGFGQRPPGDRPGGGDRPGDRPGNGNRPVDPGFGQRPPGDRPGGGDRPGDRPGNGNRPVDPGFGQRPPGDRPGGGDRPGFGNRPIDPGFGYRPPGYRPPYHRPPGTRPPWYRPPGMRPPGYRPPAYRPPPSFRWPSYGLGYWNRNPWHWGWGNHDCNWWAWATAGAVTGWLGTAWFDTAQPVYYSYGDNLYYEGDTVYYNEQPVASTTEYAQQAQQIADNVPDVQSDQIEWLPLGVFALTESNETAEDATIFLQLAISKEGIIAGTVQNTTSDESFEVQGTIDKDSQRAAWGPRGKDWPIMETGLYNLTENQCSALIHFSESETQQWYLFRLDEEEKNKQSDSQEGGTERVLD</sequence>
<name>A0A517SP00_9BACT</name>
<feature type="compositionally biased region" description="Pro residues" evidence="1">
    <location>
        <begin position="317"/>
        <end position="335"/>
    </location>
</feature>
<accession>A0A517SP00</accession>
<dbReference type="Proteomes" id="UP000315003">
    <property type="component" value="Chromosome"/>
</dbReference>
<feature type="compositionally biased region" description="Low complexity" evidence="1">
    <location>
        <begin position="243"/>
        <end position="259"/>
    </location>
</feature>
<evidence type="ECO:0000313" key="3">
    <source>
        <dbReference type="Proteomes" id="UP000315003"/>
    </source>
</evidence>
<gene>
    <name evidence="2" type="ORF">SV7mr_03320</name>
</gene>
<evidence type="ECO:0000313" key="2">
    <source>
        <dbReference type="EMBL" id="QDT57847.1"/>
    </source>
</evidence>
<dbReference type="AlphaFoldDB" id="A0A517SP00"/>
<evidence type="ECO:0000256" key="1">
    <source>
        <dbReference type="SAM" id="MobiDB-lite"/>
    </source>
</evidence>
<feature type="region of interest" description="Disordered" evidence="1">
    <location>
        <begin position="198"/>
        <end position="335"/>
    </location>
</feature>
<keyword evidence="3" id="KW-1185">Reference proteome</keyword>
<evidence type="ECO:0008006" key="4">
    <source>
        <dbReference type="Google" id="ProtNLM"/>
    </source>
</evidence>